<reference evidence="2" key="1">
    <citation type="submission" date="2021-02" db="EMBL/GenBank/DDBJ databases">
        <authorList>
            <person name="Dougan E. K."/>
            <person name="Rhodes N."/>
            <person name="Thang M."/>
            <person name="Chan C."/>
        </authorList>
    </citation>
    <scope>NUCLEOTIDE SEQUENCE</scope>
</reference>
<dbReference type="OrthoDB" id="10280479at2759"/>
<protein>
    <recommendedName>
        <fullName evidence="4">Tyr recombinase domain-containing protein</fullName>
    </recommendedName>
</protein>
<keyword evidence="1" id="KW-0233">DNA recombination</keyword>
<dbReference type="EMBL" id="CAJNDS010000641">
    <property type="protein sequence ID" value="CAE7224565.1"/>
    <property type="molecule type" value="Genomic_DNA"/>
</dbReference>
<organism evidence="2 3">
    <name type="scientific">Symbiodinium natans</name>
    <dbReference type="NCBI Taxonomy" id="878477"/>
    <lineage>
        <taxon>Eukaryota</taxon>
        <taxon>Sar</taxon>
        <taxon>Alveolata</taxon>
        <taxon>Dinophyceae</taxon>
        <taxon>Suessiales</taxon>
        <taxon>Symbiodiniaceae</taxon>
        <taxon>Symbiodinium</taxon>
    </lineage>
</organism>
<dbReference type="Proteomes" id="UP000604046">
    <property type="component" value="Unassembled WGS sequence"/>
</dbReference>
<evidence type="ECO:0008006" key="4">
    <source>
        <dbReference type="Google" id="ProtNLM"/>
    </source>
</evidence>
<sequence>MAQVIKQRVPEACNLRVEAVTGHFMRRSGIKLLARQGVPLDLIQWWSRHSSSAVLAYVEEAMEECPQGPAKLQNFVCLQDQVAAALAEDFNLMSLRQDTGLVARL</sequence>
<evidence type="ECO:0000313" key="3">
    <source>
        <dbReference type="Proteomes" id="UP000604046"/>
    </source>
</evidence>
<accession>A0A812KID3</accession>
<dbReference type="InterPro" id="IPR013762">
    <property type="entry name" value="Integrase-like_cat_sf"/>
</dbReference>
<dbReference type="GO" id="GO:0003677">
    <property type="term" value="F:DNA binding"/>
    <property type="evidence" value="ECO:0007669"/>
    <property type="project" value="InterPro"/>
</dbReference>
<proteinExistence type="predicted"/>
<dbReference type="InterPro" id="IPR011010">
    <property type="entry name" value="DNA_brk_join_enz"/>
</dbReference>
<feature type="non-terminal residue" evidence="2">
    <location>
        <position position="1"/>
    </location>
</feature>
<dbReference type="GO" id="GO:0015074">
    <property type="term" value="P:DNA integration"/>
    <property type="evidence" value="ECO:0007669"/>
    <property type="project" value="InterPro"/>
</dbReference>
<comment type="caution">
    <text evidence="2">The sequence shown here is derived from an EMBL/GenBank/DDBJ whole genome shotgun (WGS) entry which is preliminary data.</text>
</comment>
<evidence type="ECO:0000313" key="2">
    <source>
        <dbReference type="EMBL" id="CAE7224565.1"/>
    </source>
</evidence>
<evidence type="ECO:0000256" key="1">
    <source>
        <dbReference type="ARBA" id="ARBA00023172"/>
    </source>
</evidence>
<feature type="non-terminal residue" evidence="2">
    <location>
        <position position="105"/>
    </location>
</feature>
<dbReference type="Gene3D" id="1.10.443.10">
    <property type="entry name" value="Intergrase catalytic core"/>
    <property type="match status" value="1"/>
</dbReference>
<dbReference type="AlphaFoldDB" id="A0A812KID3"/>
<dbReference type="GO" id="GO:0006310">
    <property type="term" value="P:DNA recombination"/>
    <property type="evidence" value="ECO:0007669"/>
    <property type="project" value="UniProtKB-KW"/>
</dbReference>
<name>A0A812KID3_9DINO</name>
<keyword evidence="3" id="KW-1185">Reference proteome</keyword>
<gene>
    <name evidence="2" type="ORF">SNAT2548_LOCUS8569</name>
</gene>
<dbReference type="SUPFAM" id="SSF56349">
    <property type="entry name" value="DNA breaking-rejoining enzymes"/>
    <property type="match status" value="1"/>
</dbReference>